<evidence type="ECO:0000256" key="1">
    <source>
        <dbReference type="SAM" id="MobiDB-lite"/>
    </source>
</evidence>
<dbReference type="AlphaFoldDB" id="A0A1J0VLK6"/>
<feature type="transmembrane region" description="Helical" evidence="2">
    <location>
        <begin position="21"/>
        <end position="42"/>
    </location>
</feature>
<feature type="domain" description="Excalibur calcium-binding" evidence="3">
    <location>
        <begin position="126"/>
        <end position="162"/>
    </location>
</feature>
<keyword evidence="2" id="KW-0472">Membrane</keyword>
<evidence type="ECO:0000313" key="4">
    <source>
        <dbReference type="EMBL" id="APE32893.1"/>
    </source>
</evidence>
<organism evidence="4 5">
    <name type="scientific">Nocardia mangyaensis</name>
    <dbReference type="NCBI Taxonomy" id="2213200"/>
    <lineage>
        <taxon>Bacteria</taxon>
        <taxon>Bacillati</taxon>
        <taxon>Actinomycetota</taxon>
        <taxon>Actinomycetes</taxon>
        <taxon>Mycobacteriales</taxon>
        <taxon>Nocardiaceae</taxon>
        <taxon>Nocardia</taxon>
    </lineage>
</organism>
<dbReference type="InterPro" id="IPR008613">
    <property type="entry name" value="Excalibur_Ca-bd_domain"/>
</dbReference>
<name>A0A1J0VLK6_9NOCA</name>
<sequence>MSPQPPDQWARPQRTSNKKRRWPVVAGIGAAGAVGLLVGVGVGDEPSSVAHTTTIRVVETVTVTPAPTTVETGAVETTAEEVPVAPIAPAPPTAIEVPPPPPTVEVSAPRVATVPTQEPPPAPTVYYKDCAAARAAGAAPLYVGDPGYRSGLDRDNDGIACE</sequence>
<feature type="region of interest" description="Disordered" evidence="1">
    <location>
        <begin position="1"/>
        <end position="23"/>
    </location>
</feature>
<dbReference type="KEGG" id="nsl:BOX37_01705"/>
<gene>
    <name evidence="4" type="ORF">BOX37_01705</name>
</gene>
<feature type="compositionally biased region" description="Pro residues" evidence="1">
    <location>
        <begin position="89"/>
        <end position="103"/>
    </location>
</feature>
<proteinExistence type="predicted"/>
<evidence type="ECO:0000256" key="2">
    <source>
        <dbReference type="SAM" id="Phobius"/>
    </source>
</evidence>
<dbReference type="SMART" id="SM00894">
    <property type="entry name" value="Excalibur"/>
    <property type="match status" value="1"/>
</dbReference>
<feature type="region of interest" description="Disordered" evidence="1">
    <location>
        <begin position="142"/>
        <end position="162"/>
    </location>
</feature>
<dbReference type="Proteomes" id="UP000183810">
    <property type="component" value="Chromosome"/>
</dbReference>
<evidence type="ECO:0000259" key="3">
    <source>
        <dbReference type="SMART" id="SM00894"/>
    </source>
</evidence>
<dbReference type="EMBL" id="CP018082">
    <property type="protein sequence ID" value="APE32893.1"/>
    <property type="molecule type" value="Genomic_DNA"/>
</dbReference>
<feature type="region of interest" description="Disordered" evidence="1">
    <location>
        <begin position="89"/>
        <end position="122"/>
    </location>
</feature>
<evidence type="ECO:0000313" key="5">
    <source>
        <dbReference type="Proteomes" id="UP000183810"/>
    </source>
</evidence>
<accession>A0A1J0VLK6</accession>
<keyword evidence="5" id="KW-1185">Reference proteome</keyword>
<keyword evidence="2" id="KW-0812">Transmembrane</keyword>
<reference evidence="4" key="1">
    <citation type="submission" date="2016-11" db="EMBL/GenBank/DDBJ databases">
        <authorList>
            <person name="Jaros S."/>
            <person name="Januszkiewicz K."/>
            <person name="Wedrychowicz H."/>
        </authorList>
    </citation>
    <scope>NUCLEOTIDE SEQUENCE [LARGE SCALE GENOMIC DNA]</scope>
    <source>
        <strain evidence="4">Y48</strain>
    </source>
</reference>
<protein>
    <recommendedName>
        <fullName evidence="3">Excalibur calcium-binding domain-containing protein</fullName>
    </recommendedName>
</protein>
<dbReference type="Pfam" id="PF05901">
    <property type="entry name" value="Excalibur"/>
    <property type="match status" value="1"/>
</dbReference>
<feature type="compositionally biased region" description="Basic and acidic residues" evidence="1">
    <location>
        <begin position="151"/>
        <end position="162"/>
    </location>
</feature>
<keyword evidence="2" id="KW-1133">Transmembrane helix</keyword>